<evidence type="ECO:0008006" key="4">
    <source>
        <dbReference type="Google" id="ProtNLM"/>
    </source>
</evidence>
<feature type="compositionally biased region" description="Basic residues" evidence="1">
    <location>
        <begin position="119"/>
        <end position="130"/>
    </location>
</feature>
<keyword evidence="3" id="KW-1185">Reference proteome</keyword>
<feature type="compositionally biased region" description="Basic and acidic residues" evidence="1">
    <location>
        <begin position="131"/>
        <end position="140"/>
    </location>
</feature>
<reference evidence="3" key="1">
    <citation type="submission" date="2013-10" db="EMBL/GenBank/DDBJ databases">
        <title>Genome sequencing of Onchocerca volvulus.</title>
        <authorList>
            <person name="Cotton J."/>
            <person name="Tsai J."/>
            <person name="Stanley E."/>
            <person name="Tracey A."/>
            <person name="Holroyd N."/>
            <person name="Lustigman S."/>
            <person name="Berriman M."/>
        </authorList>
    </citation>
    <scope>NUCLEOTIDE SEQUENCE</scope>
</reference>
<reference evidence="2" key="2">
    <citation type="submission" date="2022-06" db="UniProtKB">
        <authorList>
            <consortium name="EnsemblMetazoa"/>
        </authorList>
    </citation>
    <scope>IDENTIFICATION</scope>
</reference>
<evidence type="ECO:0000313" key="3">
    <source>
        <dbReference type="Proteomes" id="UP000024404"/>
    </source>
</evidence>
<sequence length="621" mass="72819">MSGFVCWKGFPGQDTWEPLESIQHLDVFKVYAWKHNFAHLIPSSNDSSETESIENDERRKETEEGNDSETDDEKHPKKKFKILINSESEEENDKIINSNGNKRKYQHYDDDEVMPSRRINSKKRFRSKKEPKKDNSDIPRKSMRKYIEVTTDGFTATTKRTRSVSPIIDKILRKQQLYDVIDDEEFRDDQNFLKRTKVSAAVARSELVFVAKKLEEGCILRMFWMKIRNYNLRSPLRQIRKAKACELDYILFKIIRESKDFEKHYFRLRKCLIEQNAFEFLKQLQIIKEWCVSTADNFHAVVFGLFTSNENISKYVQILSNNCYAPKHNRCRIFEISLSCLSLEYRAKLFERLNHETKQQLLDIVIGIACISGGFCLLDILIKYGINISCTKINAIHQCVLNGNEEAALHLILNGFEVKRIKELPSNNLNEQTCKIMDSINIYLDRLNLKIQCWTMELLKEHSIYCTDAYPISNICLHRIGEIDRNICLIVSSNKSLSTTTFSSKKSHVLVMHSFNFSSAKNIMDIGIHKHHLPVQFHKHLQFQFGDQNDEMNLICVLHNTNSCIYWFPHGYNSRIGTRVYVKLSYLPKEYIGEKNDFVMLQLWDINFSSNTLDSHYKKLN</sequence>
<dbReference type="AlphaFoldDB" id="A0A8R1XR81"/>
<dbReference type="EnsemblMetazoa" id="OVOC1917.1">
    <property type="protein sequence ID" value="OVOC1917.1"/>
    <property type="gene ID" value="WBGene00238726"/>
</dbReference>
<proteinExistence type="predicted"/>
<dbReference type="OMA" id="FPGQDTW"/>
<protein>
    <recommendedName>
        <fullName evidence="4">Chromo domain-containing protein</fullName>
    </recommendedName>
</protein>
<dbReference type="Proteomes" id="UP000024404">
    <property type="component" value="Unassembled WGS sequence"/>
</dbReference>
<evidence type="ECO:0000256" key="1">
    <source>
        <dbReference type="SAM" id="MobiDB-lite"/>
    </source>
</evidence>
<evidence type="ECO:0000313" key="2">
    <source>
        <dbReference type="EnsemblMetazoa" id="OVOC1917.1"/>
    </source>
</evidence>
<name>A0A8R1XR81_ONCVO</name>
<dbReference type="EMBL" id="CMVM020000060">
    <property type="status" value="NOT_ANNOTATED_CDS"/>
    <property type="molecule type" value="Genomic_DNA"/>
</dbReference>
<organism evidence="2 3">
    <name type="scientific">Onchocerca volvulus</name>
    <dbReference type="NCBI Taxonomy" id="6282"/>
    <lineage>
        <taxon>Eukaryota</taxon>
        <taxon>Metazoa</taxon>
        <taxon>Ecdysozoa</taxon>
        <taxon>Nematoda</taxon>
        <taxon>Chromadorea</taxon>
        <taxon>Rhabditida</taxon>
        <taxon>Spirurina</taxon>
        <taxon>Spiruromorpha</taxon>
        <taxon>Filarioidea</taxon>
        <taxon>Onchocercidae</taxon>
        <taxon>Onchocerca</taxon>
    </lineage>
</organism>
<feature type="region of interest" description="Disordered" evidence="1">
    <location>
        <begin position="41"/>
        <end position="142"/>
    </location>
</feature>
<accession>A0A8R1XR81</accession>